<evidence type="ECO:0000313" key="1">
    <source>
        <dbReference type="EMBL" id="KAE8381298.1"/>
    </source>
</evidence>
<dbReference type="OrthoDB" id="4417028at2759"/>
<dbReference type="AlphaFoldDB" id="A0A5N7BHW5"/>
<evidence type="ECO:0000313" key="2">
    <source>
        <dbReference type="Proteomes" id="UP000326198"/>
    </source>
</evidence>
<sequence length="238" mass="26493">MTDYTSEECITRFKEWIHAKGTSRGATILKPGSNVAFAAALHGMARHNKGAQDLSFIEQMGVDMFRCFADDETKMKAYGELCSQAKQLSRSFPSRPSLHLGSCSNAVVGSIVCWEADHSSNAWYDKLIKGMRHLANIASDLTFKISNDPMDMWISELVGQLPYYSDMATLLFWIENVSNLIAGLLEWLRNKDDLVCEHNYGWSREWLARAISNGSPVTLSFDGGKGGHHKITVGFTSS</sequence>
<name>A0A5N7BHW5_9EURO</name>
<keyword evidence="2" id="KW-1185">Reference proteome</keyword>
<reference evidence="1 2" key="1">
    <citation type="submission" date="2019-04" db="EMBL/GenBank/DDBJ databases">
        <title>Friends and foes A comparative genomics studyof 23 Aspergillus species from section Flavi.</title>
        <authorList>
            <consortium name="DOE Joint Genome Institute"/>
            <person name="Kjaerbolling I."/>
            <person name="Vesth T."/>
            <person name="Frisvad J.C."/>
            <person name="Nybo J.L."/>
            <person name="Theobald S."/>
            <person name="Kildgaard S."/>
            <person name="Isbrandt T."/>
            <person name="Kuo A."/>
            <person name="Sato A."/>
            <person name="Lyhne E.K."/>
            <person name="Kogle M.E."/>
            <person name="Wiebenga A."/>
            <person name="Kun R.S."/>
            <person name="Lubbers R.J."/>
            <person name="Makela M.R."/>
            <person name="Barry K."/>
            <person name="Chovatia M."/>
            <person name="Clum A."/>
            <person name="Daum C."/>
            <person name="Haridas S."/>
            <person name="He G."/>
            <person name="LaButti K."/>
            <person name="Lipzen A."/>
            <person name="Mondo S."/>
            <person name="Riley R."/>
            <person name="Salamov A."/>
            <person name="Simmons B.A."/>
            <person name="Magnuson J.K."/>
            <person name="Henrissat B."/>
            <person name="Mortensen U.H."/>
            <person name="Larsen T.O."/>
            <person name="Devries R.P."/>
            <person name="Grigoriev I.V."/>
            <person name="Machida M."/>
            <person name="Baker S.E."/>
            <person name="Andersen M.R."/>
        </authorList>
    </citation>
    <scope>NUCLEOTIDE SEQUENCE [LARGE SCALE GENOMIC DNA]</scope>
    <source>
        <strain evidence="1 2">IBT 29228</strain>
    </source>
</reference>
<accession>A0A5N7BHW5</accession>
<organism evidence="1 2">
    <name type="scientific">Aspergillus bertholletiae</name>
    <dbReference type="NCBI Taxonomy" id="1226010"/>
    <lineage>
        <taxon>Eukaryota</taxon>
        <taxon>Fungi</taxon>
        <taxon>Dikarya</taxon>
        <taxon>Ascomycota</taxon>
        <taxon>Pezizomycotina</taxon>
        <taxon>Eurotiomycetes</taxon>
        <taxon>Eurotiomycetidae</taxon>
        <taxon>Eurotiales</taxon>
        <taxon>Aspergillaceae</taxon>
        <taxon>Aspergillus</taxon>
        <taxon>Aspergillus subgen. Circumdati</taxon>
    </lineage>
</organism>
<dbReference type="Proteomes" id="UP000326198">
    <property type="component" value="Unassembled WGS sequence"/>
</dbReference>
<dbReference type="EMBL" id="ML736172">
    <property type="protein sequence ID" value="KAE8381298.1"/>
    <property type="molecule type" value="Genomic_DNA"/>
</dbReference>
<protein>
    <submittedName>
        <fullName evidence="1">Uncharacterized protein</fullName>
    </submittedName>
</protein>
<proteinExistence type="predicted"/>
<gene>
    <name evidence="1" type="ORF">BDV26DRAFT_289565</name>
</gene>